<dbReference type="PANTHER" id="PTHR35769">
    <property type="entry name" value="CALCINEURIN-LIKE METALLO-PHOSPHOESTERASE SUPERFAMILY PROTEIN"/>
    <property type="match status" value="1"/>
</dbReference>
<dbReference type="InterPro" id="IPR029052">
    <property type="entry name" value="Metallo-depent_PP-like"/>
</dbReference>
<proteinExistence type="predicted"/>
<dbReference type="EMBL" id="MJGC01000044">
    <property type="protein sequence ID" value="OEJ75768.1"/>
    <property type="molecule type" value="Genomic_DNA"/>
</dbReference>
<evidence type="ECO:0000259" key="1">
    <source>
        <dbReference type="Pfam" id="PF00149"/>
    </source>
</evidence>
<sequence>MSRKAIAIAVVGDIHDRWDATDGEILKALGIDLVLFVGDFGNESIPVVSAIADLKLPKAAITGNHDCWYTASPWGQRQCPYDRNLEDRVQQQLDLLGETHVGYNKLDFPEFNLTVVGSRPFSWGGPDWKNAAFYRDRFGVEDFQQSTERIVAAVKQAKYDTVLFLGHCGPTGLGDKAEDPCGKDWNPLGGDFGDPDFAEAIAQTRRLGKTIPLVAFGHMHHHLRHTQTQLRKSLAVSPEGTVYLNAARVPRIVTTQSQEQRNFSLVTLEKGQVTQASLIWANLNGEIVSQENLYQLSPQVVQPA</sequence>
<name>A0A1E5QMB7_9CYAN</name>
<dbReference type="OrthoDB" id="504928at2"/>
<protein>
    <submittedName>
        <fullName evidence="2">TIGR04168 family protein</fullName>
    </submittedName>
</protein>
<dbReference type="CDD" id="cd07397">
    <property type="entry name" value="MPP_NostocDevT-like"/>
    <property type="match status" value="1"/>
</dbReference>
<dbReference type="STRING" id="1781255.BH720_07490"/>
<organism evidence="2">
    <name type="scientific">Desertifilum tharense IPPAS B-1220</name>
    <dbReference type="NCBI Taxonomy" id="1781255"/>
    <lineage>
        <taxon>Bacteria</taxon>
        <taxon>Bacillati</taxon>
        <taxon>Cyanobacteriota</taxon>
        <taxon>Cyanophyceae</taxon>
        <taxon>Desertifilales</taxon>
        <taxon>Desertifilaceae</taxon>
        <taxon>Desertifilum</taxon>
    </lineage>
</organism>
<dbReference type="Gene3D" id="3.60.21.10">
    <property type="match status" value="1"/>
</dbReference>
<gene>
    <name evidence="2" type="ORF">BH720_07490</name>
</gene>
<feature type="domain" description="Calcineurin-like phosphoesterase" evidence="1">
    <location>
        <begin position="8"/>
        <end position="221"/>
    </location>
</feature>
<comment type="caution">
    <text evidence="2">The sequence shown here is derived from an EMBL/GenBank/DDBJ whole genome shotgun (WGS) entry which is preliminary data.</text>
</comment>
<dbReference type="Pfam" id="PF00149">
    <property type="entry name" value="Metallophos"/>
    <property type="match status" value="1"/>
</dbReference>
<dbReference type="PANTHER" id="PTHR35769:SF2">
    <property type="entry name" value="CALCINEURIN-LIKE METALLO-PHOSPHOESTERASE SUPERFAMILY PROTEIN"/>
    <property type="match status" value="1"/>
</dbReference>
<accession>A0A1E5QMB7</accession>
<dbReference type="InterPro" id="IPR027629">
    <property type="entry name" value="DevT-like"/>
</dbReference>
<dbReference type="GO" id="GO:0016787">
    <property type="term" value="F:hydrolase activity"/>
    <property type="evidence" value="ECO:0007669"/>
    <property type="project" value="InterPro"/>
</dbReference>
<dbReference type="SUPFAM" id="SSF56300">
    <property type="entry name" value="Metallo-dependent phosphatases"/>
    <property type="match status" value="1"/>
</dbReference>
<reference evidence="2" key="1">
    <citation type="submission" date="2016-09" db="EMBL/GenBank/DDBJ databases">
        <title>Draft genome of thermotolerant cyanobacterium Desertifilum sp. strain IPPAS B-1220.</title>
        <authorList>
            <person name="Sinetova M.A."/>
            <person name="Bolakhan K."/>
            <person name="Zayadan B.K."/>
            <person name="Mironov K.S."/>
            <person name="Ustinova V."/>
            <person name="Kupriyanova E.V."/>
            <person name="Sidorov R.A."/>
            <person name="Skrypnik A.N."/>
            <person name="Gogoleva N.E."/>
            <person name="Gogolev Y.V."/>
            <person name="Los D.A."/>
        </authorList>
    </citation>
    <scope>NUCLEOTIDE SEQUENCE [LARGE SCALE GENOMIC DNA]</scope>
    <source>
        <strain evidence="2">IPPAS B-1220</strain>
    </source>
</reference>
<dbReference type="AlphaFoldDB" id="A0A1E5QMB7"/>
<evidence type="ECO:0000313" key="2">
    <source>
        <dbReference type="EMBL" id="OEJ75768.1"/>
    </source>
</evidence>
<dbReference type="NCBIfam" id="TIGR04168">
    <property type="entry name" value="TIGR04168 family protein"/>
    <property type="match status" value="1"/>
</dbReference>
<dbReference type="RefSeq" id="WP_069966561.1">
    <property type="nucleotide sequence ID" value="NZ_CM124774.1"/>
</dbReference>
<dbReference type="InterPro" id="IPR004843">
    <property type="entry name" value="Calcineurin-like_PHP"/>
</dbReference>